<comment type="caution">
    <text evidence="3">The sequence shown here is derived from an EMBL/GenBank/DDBJ whole genome shotgun (WGS) entry which is preliminary data.</text>
</comment>
<dbReference type="GO" id="GO:0017057">
    <property type="term" value="F:6-phosphogluconolactonase activity"/>
    <property type="evidence" value="ECO:0007669"/>
    <property type="project" value="TreeGrafter"/>
</dbReference>
<dbReference type="OrthoDB" id="1715191at2759"/>
<evidence type="ECO:0000313" key="3">
    <source>
        <dbReference type="EMBL" id="GIZ41088.1"/>
    </source>
</evidence>
<dbReference type="PANTHER" id="PTHR30344">
    <property type="entry name" value="6-PHOSPHOGLUCONOLACTONASE-RELATED"/>
    <property type="match status" value="1"/>
</dbReference>
<dbReference type="EMBL" id="BOLY01000003">
    <property type="protein sequence ID" value="GIZ41088.1"/>
    <property type="molecule type" value="Genomic_DNA"/>
</dbReference>
<proteinExistence type="inferred from homology"/>
<evidence type="ECO:0000256" key="1">
    <source>
        <dbReference type="ARBA" id="ARBA00005564"/>
    </source>
</evidence>
<organism evidence="3 4">
    <name type="scientific">Cercospora kikuchii</name>
    <dbReference type="NCBI Taxonomy" id="84275"/>
    <lineage>
        <taxon>Eukaryota</taxon>
        <taxon>Fungi</taxon>
        <taxon>Dikarya</taxon>
        <taxon>Ascomycota</taxon>
        <taxon>Pezizomycotina</taxon>
        <taxon>Dothideomycetes</taxon>
        <taxon>Dothideomycetidae</taxon>
        <taxon>Mycosphaerellales</taxon>
        <taxon>Mycosphaerellaceae</taxon>
        <taxon>Cercospora</taxon>
    </lineage>
</organism>
<dbReference type="Gene3D" id="2.130.10.10">
    <property type="entry name" value="YVTN repeat-like/Quinoprotein amine dehydrogenase"/>
    <property type="match status" value="1"/>
</dbReference>
<dbReference type="InterPro" id="IPR050282">
    <property type="entry name" value="Cycloisomerase_2"/>
</dbReference>
<comment type="similarity">
    <text evidence="1">Belongs to the cycloisomerase 2 family.</text>
</comment>
<dbReference type="AlphaFoldDB" id="A0A9P3FBG6"/>
<dbReference type="PANTHER" id="PTHR30344:SF4">
    <property type="entry name" value="CYCLASE, PUTATIVE (AFU_ORTHOLOGUE AFUA_6G11580)-RELATED"/>
    <property type="match status" value="1"/>
</dbReference>
<evidence type="ECO:0000256" key="2">
    <source>
        <dbReference type="SAM" id="SignalP"/>
    </source>
</evidence>
<dbReference type="InterPro" id="IPR015943">
    <property type="entry name" value="WD40/YVTN_repeat-like_dom_sf"/>
</dbReference>
<sequence>MHMKHLCTLLLATRASGALHELIVGTFGTAALYTLGFDDETEQLTLLKNTTTHVASSWIALSHNKKSLYGTQFGSFAGGSPSFVSYRVVDGTHLVPNNKTLTLGGECTNSTANAIFVVADEIPPYAVYGVPFGSNANCGAVMSVDDTGALDQVIQNYTYGSGSAVHGLAFSSDGSYLFSADDSGNQLWTHRINRPSGNLTLVASIYGPESGSNPRHVATHPAGEYLYAVLEESNEIGQYWIEVTGQLRWQNVSFGLIPSTVNGSQYWSDEVALSKSSNFLWATARSRSTSSTGYISAFNLTADGAIDQQLFLLPTTTSGGAANAVAPSGFSDEYVALTDSSVGFVEIWKLAENRSAAIVVSHLDLKDGGCCANAVWYS</sequence>
<dbReference type="GeneID" id="68289979"/>
<dbReference type="Proteomes" id="UP000825890">
    <property type="component" value="Unassembled WGS sequence"/>
</dbReference>
<feature type="signal peptide" evidence="2">
    <location>
        <begin position="1"/>
        <end position="17"/>
    </location>
</feature>
<evidence type="ECO:0008006" key="5">
    <source>
        <dbReference type="Google" id="ProtNLM"/>
    </source>
</evidence>
<feature type="chain" id="PRO_5040515837" description="Carboxy-cis,cis-muconate cyclase" evidence="2">
    <location>
        <begin position="18"/>
        <end position="378"/>
    </location>
</feature>
<keyword evidence="4" id="KW-1185">Reference proteome</keyword>
<evidence type="ECO:0000313" key="4">
    <source>
        <dbReference type="Proteomes" id="UP000825890"/>
    </source>
</evidence>
<gene>
    <name evidence="3" type="ORF">CKM354_000440400</name>
</gene>
<name>A0A9P3FBG6_9PEZI</name>
<accession>A0A9P3FBG6</accession>
<keyword evidence="2" id="KW-0732">Signal</keyword>
<reference evidence="3 4" key="1">
    <citation type="submission" date="2021-01" db="EMBL/GenBank/DDBJ databases">
        <title>Cercospora kikuchii MAFF 305040 whole genome shotgun sequence.</title>
        <authorList>
            <person name="Kashiwa T."/>
            <person name="Suzuki T."/>
        </authorList>
    </citation>
    <scope>NUCLEOTIDE SEQUENCE [LARGE SCALE GENOMIC DNA]</scope>
    <source>
        <strain evidence="3 4">MAFF 305040</strain>
    </source>
</reference>
<dbReference type="SUPFAM" id="SSF75011">
    <property type="entry name" value="3-carboxy-cis,cis-mucoante lactonizing enzyme"/>
    <property type="match status" value="1"/>
</dbReference>
<dbReference type="RefSeq" id="XP_044655575.1">
    <property type="nucleotide sequence ID" value="XM_044799640.1"/>
</dbReference>
<dbReference type="Pfam" id="PF10282">
    <property type="entry name" value="Lactonase"/>
    <property type="match status" value="1"/>
</dbReference>
<dbReference type="InterPro" id="IPR019405">
    <property type="entry name" value="Lactonase_7-beta_prop"/>
</dbReference>
<protein>
    <recommendedName>
        <fullName evidence="5">Carboxy-cis,cis-muconate cyclase</fullName>
    </recommendedName>
</protein>